<dbReference type="InterPro" id="IPR050585">
    <property type="entry name" value="Xaa-Pro_dipeptidyl-ppase/CocE"/>
</dbReference>
<proteinExistence type="predicted"/>
<dbReference type="GO" id="GO:0008239">
    <property type="term" value="F:dipeptidyl-peptidase activity"/>
    <property type="evidence" value="ECO:0007669"/>
    <property type="project" value="InterPro"/>
</dbReference>
<dbReference type="PANTHER" id="PTHR43056:SF10">
    <property type="entry name" value="COCE_NOND FAMILY, PUTATIVE (AFU_ORTHOLOGUE AFUA_7G00600)-RELATED"/>
    <property type="match status" value="1"/>
</dbReference>
<dbReference type="Pfam" id="PF08530">
    <property type="entry name" value="PepX_C"/>
    <property type="match status" value="1"/>
</dbReference>
<organism evidence="4 5">
    <name type="scientific">Rhodopseudomonas palustris</name>
    <dbReference type="NCBI Taxonomy" id="1076"/>
    <lineage>
        <taxon>Bacteria</taxon>
        <taxon>Pseudomonadati</taxon>
        <taxon>Pseudomonadota</taxon>
        <taxon>Alphaproteobacteria</taxon>
        <taxon>Hyphomicrobiales</taxon>
        <taxon>Nitrobacteraceae</taxon>
        <taxon>Rhodopseudomonas</taxon>
    </lineage>
</organism>
<dbReference type="NCBIfam" id="TIGR00976">
    <property type="entry name" value="CocE_NonD"/>
    <property type="match status" value="1"/>
</dbReference>
<dbReference type="Gene3D" id="2.60.120.260">
    <property type="entry name" value="Galactose-binding domain-like"/>
    <property type="match status" value="1"/>
</dbReference>
<dbReference type="InterPro" id="IPR029058">
    <property type="entry name" value="AB_hydrolase_fold"/>
</dbReference>
<evidence type="ECO:0000313" key="4">
    <source>
        <dbReference type="EMBL" id="RJF69209.1"/>
    </source>
</evidence>
<protein>
    <submittedName>
        <fullName evidence="4">CocE/NonD family hydrolase</fullName>
    </submittedName>
</protein>
<dbReference type="Pfam" id="PF02129">
    <property type="entry name" value="Peptidase_S15"/>
    <property type="match status" value="1"/>
</dbReference>
<dbReference type="EMBL" id="QYYD01000025">
    <property type="protein sequence ID" value="RJF69209.1"/>
    <property type="molecule type" value="Genomic_DNA"/>
</dbReference>
<sequence>MIVETNVIIPVSDGHGLRANVFRPAEGGPHPVLMSLGIYGKDIHFADGYELPWKKLQTLNPAIIDEGSSGRYLRWEKIDPERWVPDGYVVIAVDGRGSGQSPGYLDPFSPRETQDYYDAIEWAAAQPWSSGKVGLIGISYLSIKQWQVAALRPPHLAAICPWEGGSDLYRDWSHHGGILSNSFPTAWLPRQVLPNQHGNAQTHHRDRETGQTTTGPALSDDLLHANRADHVGDLLQHPLDDAWYRQRSPELGRIEVPLFSAGNWGGCGLHLRGNIEGFCRAGAKDKWLHMHIGTHFESFYLPAYIARQKRFFAHFLKGEANGWDREPPIRLEIRSPDGAVARDETEWPLARTDWQRHYLDAAAQSLSTDAPIAAASATFIAMGDGLSFLTAPFAEATEFTGPVTARLWIASSTTDADIFATLRLFAPDGSEVVFAGASDIEPVARGWLRASHRKLDAAMSTTVRPYHSHDEIQKLEPGQPYLLDVEIWPTSIVCPAGYRLALTLQGRDYEAAGVSGRILHNHEHDRPRAEFDGRTTIFTGPGHESHLLLPHIPSQPGATP</sequence>
<dbReference type="SUPFAM" id="SSF49785">
    <property type="entry name" value="Galactose-binding domain-like"/>
    <property type="match status" value="1"/>
</dbReference>
<dbReference type="Proteomes" id="UP000285523">
    <property type="component" value="Unassembled WGS sequence"/>
</dbReference>
<comment type="caution">
    <text evidence="4">The sequence shown here is derived from an EMBL/GenBank/DDBJ whole genome shotgun (WGS) entry which is preliminary data.</text>
</comment>
<dbReference type="InterPro" id="IPR000383">
    <property type="entry name" value="Xaa-Pro-like_dom"/>
</dbReference>
<reference evidence="4 5" key="1">
    <citation type="submission" date="2018-09" db="EMBL/GenBank/DDBJ databases">
        <title>Draft genome sequence of Rhodopseudomonas palustris 2.1.18.</title>
        <authorList>
            <person name="Robertson S.L."/>
            <person name="Meyer T.E."/>
            <person name="Kyndt J.A."/>
        </authorList>
    </citation>
    <scope>NUCLEOTIDE SEQUENCE [LARGE SCALE GENOMIC DNA]</scope>
    <source>
        <strain evidence="4 5">2.1.18</strain>
    </source>
</reference>
<feature type="region of interest" description="Disordered" evidence="2">
    <location>
        <begin position="196"/>
        <end position="216"/>
    </location>
</feature>
<dbReference type="SMART" id="SM00939">
    <property type="entry name" value="PepX_C"/>
    <property type="match status" value="1"/>
</dbReference>
<dbReference type="AlphaFoldDB" id="A0A418V0E4"/>
<dbReference type="Gene3D" id="1.10.3020.20">
    <property type="match status" value="1"/>
</dbReference>
<feature type="domain" description="Xaa-Pro dipeptidyl-peptidase C-terminal" evidence="3">
    <location>
        <begin position="309"/>
        <end position="548"/>
    </location>
</feature>
<dbReference type="RefSeq" id="WP_119858524.1">
    <property type="nucleotide sequence ID" value="NZ_QYYD01000025.1"/>
</dbReference>
<evidence type="ECO:0000256" key="2">
    <source>
        <dbReference type="SAM" id="MobiDB-lite"/>
    </source>
</evidence>
<name>A0A418V0E4_RHOPL</name>
<dbReference type="InterPro" id="IPR005674">
    <property type="entry name" value="CocE/Ser_esterase"/>
</dbReference>
<dbReference type="InterPro" id="IPR008979">
    <property type="entry name" value="Galactose-bd-like_sf"/>
</dbReference>
<accession>A0A418V0E4</accession>
<evidence type="ECO:0000313" key="5">
    <source>
        <dbReference type="Proteomes" id="UP000285523"/>
    </source>
</evidence>
<dbReference type="SUPFAM" id="SSF53474">
    <property type="entry name" value="alpha/beta-Hydrolases"/>
    <property type="match status" value="1"/>
</dbReference>
<dbReference type="OrthoDB" id="9806163at2"/>
<evidence type="ECO:0000256" key="1">
    <source>
        <dbReference type="ARBA" id="ARBA00022801"/>
    </source>
</evidence>
<evidence type="ECO:0000259" key="3">
    <source>
        <dbReference type="SMART" id="SM00939"/>
    </source>
</evidence>
<dbReference type="InterPro" id="IPR013736">
    <property type="entry name" value="Xaa-Pro_dipept_C"/>
</dbReference>
<dbReference type="Gene3D" id="3.40.50.1820">
    <property type="entry name" value="alpha/beta hydrolase"/>
    <property type="match status" value="1"/>
</dbReference>
<keyword evidence="1 4" id="KW-0378">Hydrolase</keyword>
<gene>
    <name evidence="4" type="ORF">D4Q52_20985</name>
</gene>
<dbReference type="PANTHER" id="PTHR43056">
    <property type="entry name" value="PEPTIDASE S9 PROLYL OLIGOPEPTIDASE"/>
    <property type="match status" value="1"/>
</dbReference>